<comment type="caution">
    <text evidence="3">The sequence shown here is derived from an EMBL/GenBank/DDBJ whole genome shotgun (WGS) entry which is preliminary data.</text>
</comment>
<protein>
    <submittedName>
        <fullName evidence="3">Short-chain dehydrogenase</fullName>
    </submittedName>
</protein>
<proteinExistence type="inferred from homology"/>
<accession>A0A919VMI0</accession>
<dbReference type="Pfam" id="PF00106">
    <property type="entry name" value="adh_short"/>
    <property type="match status" value="1"/>
</dbReference>
<evidence type="ECO:0000256" key="1">
    <source>
        <dbReference type="ARBA" id="ARBA00006484"/>
    </source>
</evidence>
<dbReference type="InterPro" id="IPR036291">
    <property type="entry name" value="NAD(P)-bd_dom_sf"/>
</dbReference>
<keyword evidence="4" id="KW-1185">Reference proteome</keyword>
<dbReference type="SUPFAM" id="SSF51735">
    <property type="entry name" value="NAD(P)-binding Rossmann-fold domains"/>
    <property type="match status" value="1"/>
</dbReference>
<dbReference type="PANTHER" id="PTHR24320:SF148">
    <property type="entry name" value="NAD(P)-BINDING ROSSMANN-FOLD SUPERFAMILY PROTEIN"/>
    <property type="match status" value="1"/>
</dbReference>
<dbReference type="Proteomes" id="UP000680865">
    <property type="component" value="Unassembled WGS sequence"/>
</dbReference>
<evidence type="ECO:0000256" key="2">
    <source>
        <dbReference type="ARBA" id="ARBA00023002"/>
    </source>
</evidence>
<dbReference type="RefSeq" id="WP_212996258.1">
    <property type="nucleotide sequence ID" value="NZ_BAAATW010000001.1"/>
</dbReference>
<evidence type="ECO:0000313" key="3">
    <source>
        <dbReference type="EMBL" id="GIM68936.1"/>
    </source>
</evidence>
<name>A0A919VMI0_9ACTN</name>
<dbReference type="InterPro" id="IPR002347">
    <property type="entry name" value="SDR_fam"/>
</dbReference>
<sequence length="307" mass="32838">MAVSWNYDEMPDQAGRTVMITGASSGLGLVLTTELARRGATVIMAVRDTAKAAAVRPSGDVEIREVDVADLDSIRRFSDRMHRDGRHLDVLINNAGIGAQTRQLTPQGYERVFATNHLGAFAVTGLLLDLFRPDHDPRIVAVGSNLYRRIKVRTGFEDLSAADGFAPGAAYVKSKVANLLFGAELERRLRLVGSPIRSFLAHPGMAATPMNDTASGLVQTAFLKLGGAVFSRPAEQGALALAFAATSPAAQTGVFLGPAARKKDIRVHFDPLAAPADDPLLAARLWQISEDATGVHYLRSEDLGGRV</sequence>
<reference evidence="3" key="1">
    <citation type="submission" date="2021-03" db="EMBL/GenBank/DDBJ databases">
        <title>Whole genome shotgun sequence of Actinoplanes consettensis NBRC 14913.</title>
        <authorList>
            <person name="Komaki H."/>
            <person name="Tamura T."/>
        </authorList>
    </citation>
    <scope>NUCLEOTIDE SEQUENCE</scope>
    <source>
        <strain evidence="3">NBRC 14913</strain>
    </source>
</reference>
<dbReference type="AlphaFoldDB" id="A0A919VMI0"/>
<gene>
    <name evidence="3" type="ORF">Aco04nite_12960</name>
</gene>
<dbReference type="GO" id="GO:0016491">
    <property type="term" value="F:oxidoreductase activity"/>
    <property type="evidence" value="ECO:0007669"/>
    <property type="project" value="UniProtKB-KW"/>
</dbReference>
<dbReference type="PANTHER" id="PTHR24320">
    <property type="entry name" value="RETINOL DEHYDROGENASE"/>
    <property type="match status" value="1"/>
</dbReference>
<dbReference type="PRINTS" id="PR00081">
    <property type="entry name" value="GDHRDH"/>
</dbReference>
<organism evidence="3 4">
    <name type="scientific">Winogradskya consettensis</name>
    <dbReference type="NCBI Taxonomy" id="113560"/>
    <lineage>
        <taxon>Bacteria</taxon>
        <taxon>Bacillati</taxon>
        <taxon>Actinomycetota</taxon>
        <taxon>Actinomycetes</taxon>
        <taxon>Micromonosporales</taxon>
        <taxon>Micromonosporaceae</taxon>
        <taxon>Winogradskya</taxon>
    </lineage>
</organism>
<keyword evidence="2" id="KW-0560">Oxidoreductase</keyword>
<evidence type="ECO:0000313" key="4">
    <source>
        <dbReference type="Proteomes" id="UP000680865"/>
    </source>
</evidence>
<dbReference type="EMBL" id="BOQP01000006">
    <property type="protein sequence ID" value="GIM68936.1"/>
    <property type="molecule type" value="Genomic_DNA"/>
</dbReference>
<comment type="similarity">
    <text evidence="1">Belongs to the short-chain dehydrogenases/reductases (SDR) family.</text>
</comment>
<dbReference type="Gene3D" id="3.40.50.720">
    <property type="entry name" value="NAD(P)-binding Rossmann-like Domain"/>
    <property type="match status" value="1"/>
</dbReference>